<feature type="compositionally biased region" description="Polar residues" evidence="3">
    <location>
        <begin position="568"/>
        <end position="578"/>
    </location>
</feature>
<dbReference type="InterPro" id="IPR050502">
    <property type="entry name" value="Euk_RNA-bind_prot"/>
</dbReference>
<dbReference type="GO" id="GO:0003729">
    <property type="term" value="F:mRNA binding"/>
    <property type="evidence" value="ECO:0007669"/>
    <property type="project" value="TreeGrafter"/>
</dbReference>
<accession>A0A4Q0A2V6</accession>
<evidence type="ECO:0000256" key="1">
    <source>
        <dbReference type="ARBA" id="ARBA00022884"/>
    </source>
</evidence>
<dbReference type="Gene3D" id="1.25.40.10">
    <property type="entry name" value="Tetratricopeptide repeat domain"/>
    <property type="match status" value="2"/>
</dbReference>
<keyword evidence="1 2" id="KW-0694">RNA-binding</keyword>
<sequence length="1128" mass="125914">MGDSGNSSDSDFSLIDDDGPLPTHMEEDPLSDNSVESAEPTTQTMQPVSSTPLASSVPDLTMPFPPELIQLNSALDANPYQYQLHVDRIQLLEQLGLTDQLEVAFQSMHNVLGMSEDLWNRWINHRLVDYQANWNPQHILDLYWAAVTDYLSIPLWIDFVQFAVQAHRDRILPGTKLQAILSAAVRHTRCHYTQGYAVFNAVRESHTAALKTATGEVQQAAVLQILNELYLQYVATPSSNLDTIFADYSTFVTSHFQGESYESMMVSANKPFANAKTRCRRREPFEAQISQGPADPLVYRRYIFALRKDSSPDVVNEIATLYERNLVTHFSSPDLWQSYINHAATTGDSAALVQLCARAIRNCPWSGSLWASYLRALEASKADEARVATVFNQSLAYHRIAPNIDELVVILQERLAGAYRAYQQVPPLDKQASLRAIYSDGQKVLNDFCQSFDPYARLDRAMAHIELEVFHHPEGGFRIWQSVVDRCPTSASLWLSYLEASARHDSHETTRKRYQQALLQTLDWPEQVFDSLLEFERLHGTLSSYQNALDRVCQLRVANQMRAQKVVEQTHQVQVSQESRQERKRQKDRDNKKKRRERARQIRLDEGTGTKRKYPPDSLSDAADSDDSSDDEGADGPKHAPGANPADDLTTVTSEGPLGSPPSAKKRREVCHGQSTLPSKDPAESLPPGATPMKDILAHAHESRIVLVGNLSPALRESDIRDWLKDCGPIKHVNLVRDLEGTLKGYGYVEFIAADAAQQSVDTKQNQSLDGRPITIRLDAAHDRDNNTVYVCNFPANMTQDELQTLFAPAGDIKQVRIPATRPGKARCFAYIEYMTPQEAQRAVEMLNGRQLEMVNRTLSVAISDPQRRNRPERPVVPKRHDPRVLFVGNVAPAATSDELRQLFEPYGTLRDVRLPVGYQGDQFKGYCFVEFEKATAAQQAIQAVDQYQFHGLPLSVGVADPEHTGNGSLVGQPKPAVPQPTEAPTDRIVDSPTVRMTNFAKPIVIGDIRDLFSQFGEVKRVHVNKGGSKVFIDFQTVEEASKAIAQLNDTFVKGRRVKVHPTAPPHPNPEPSKPKTMNPSGPAIPASSAVTPFTAPSFGLSVNWEIGWLFVNSVKSSPANWVPIISL</sequence>
<proteinExistence type="predicted"/>
<feature type="compositionally biased region" description="Basic and acidic residues" evidence="3">
    <location>
        <begin position="599"/>
        <end position="609"/>
    </location>
</feature>
<dbReference type="InterPro" id="IPR035979">
    <property type="entry name" value="RBD_domain_sf"/>
</dbReference>
<dbReference type="InterPro" id="IPR003107">
    <property type="entry name" value="HAT"/>
</dbReference>
<dbReference type="PANTHER" id="PTHR48025:SF1">
    <property type="entry name" value="RRM DOMAIN-CONTAINING PROTEIN"/>
    <property type="match status" value="1"/>
</dbReference>
<dbReference type="AlphaFoldDB" id="A0A4Q0A2V6"/>
<feature type="compositionally biased region" description="Basic and acidic residues" evidence="3">
    <location>
        <begin position="579"/>
        <end position="591"/>
    </location>
</feature>
<dbReference type="STRING" id="215637.A0A4Q0A2V6"/>
<dbReference type="Proteomes" id="UP000268162">
    <property type="component" value="Unassembled WGS sequence"/>
</dbReference>
<dbReference type="SUPFAM" id="SSF54928">
    <property type="entry name" value="RNA-binding domain, RBD"/>
    <property type="match status" value="3"/>
</dbReference>
<dbReference type="GO" id="GO:0006396">
    <property type="term" value="P:RNA processing"/>
    <property type="evidence" value="ECO:0007669"/>
    <property type="project" value="InterPro"/>
</dbReference>
<feature type="domain" description="RRM" evidence="4">
    <location>
        <begin position="993"/>
        <end position="1065"/>
    </location>
</feature>
<protein>
    <recommendedName>
        <fullName evidence="4">RRM domain-containing protein</fullName>
    </recommendedName>
</protein>
<keyword evidence="6" id="KW-1185">Reference proteome</keyword>
<feature type="compositionally biased region" description="Low complexity" evidence="3">
    <location>
        <begin position="1"/>
        <end position="13"/>
    </location>
</feature>
<evidence type="ECO:0000256" key="3">
    <source>
        <dbReference type="SAM" id="MobiDB-lite"/>
    </source>
</evidence>
<evidence type="ECO:0000313" key="6">
    <source>
        <dbReference type="Proteomes" id="UP000268162"/>
    </source>
</evidence>
<feature type="region of interest" description="Disordered" evidence="3">
    <location>
        <begin position="568"/>
        <end position="693"/>
    </location>
</feature>
<feature type="compositionally biased region" description="Pro residues" evidence="3">
    <location>
        <begin position="1063"/>
        <end position="1072"/>
    </location>
</feature>
<dbReference type="InterPro" id="IPR000504">
    <property type="entry name" value="RRM_dom"/>
</dbReference>
<dbReference type="SMART" id="SM00360">
    <property type="entry name" value="RRM"/>
    <property type="match status" value="4"/>
</dbReference>
<dbReference type="InterPro" id="IPR011990">
    <property type="entry name" value="TPR-like_helical_dom_sf"/>
</dbReference>
<dbReference type="PROSITE" id="PS50102">
    <property type="entry name" value="RRM"/>
    <property type="match status" value="4"/>
</dbReference>
<dbReference type="SMART" id="SM00386">
    <property type="entry name" value="HAT"/>
    <property type="match status" value="5"/>
</dbReference>
<feature type="compositionally biased region" description="Polar residues" evidence="3">
    <location>
        <begin position="31"/>
        <end position="54"/>
    </location>
</feature>
<evidence type="ECO:0000256" key="2">
    <source>
        <dbReference type="PROSITE-ProRule" id="PRU00176"/>
    </source>
</evidence>
<dbReference type="Pfam" id="PF00076">
    <property type="entry name" value="RRM_1"/>
    <property type="match status" value="4"/>
</dbReference>
<feature type="domain" description="RRM" evidence="4">
    <location>
        <begin position="787"/>
        <end position="866"/>
    </location>
</feature>
<feature type="region of interest" description="Disordered" evidence="3">
    <location>
        <begin position="1"/>
        <end position="57"/>
    </location>
</feature>
<gene>
    <name evidence="5" type="ORF">BJ085DRAFT_29746</name>
</gene>
<name>A0A4Q0A2V6_9FUNG</name>
<feature type="compositionally biased region" description="Acidic residues" evidence="3">
    <location>
        <begin position="623"/>
        <end position="634"/>
    </location>
</feature>
<organism evidence="5 6">
    <name type="scientific">Dimargaris cristalligena</name>
    <dbReference type="NCBI Taxonomy" id="215637"/>
    <lineage>
        <taxon>Eukaryota</taxon>
        <taxon>Fungi</taxon>
        <taxon>Fungi incertae sedis</taxon>
        <taxon>Zoopagomycota</taxon>
        <taxon>Kickxellomycotina</taxon>
        <taxon>Dimargaritomycetes</taxon>
        <taxon>Dimargaritales</taxon>
        <taxon>Dimargaritaceae</taxon>
        <taxon>Dimargaris</taxon>
    </lineage>
</organism>
<reference evidence="6" key="1">
    <citation type="journal article" date="2018" name="Nat. Microbiol.">
        <title>Leveraging single-cell genomics to expand the fungal tree of life.</title>
        <authorList>
            <person name="Ahrendt S.R."/>
            <person name="Quandt C.A."/>
            <person name="Ciobanu D."/>
            <person name="Clum A."/>
            <person name="Salamov A."/>
            <person name="Andreopoulos B."/>
            <person name="Cheng J.F."/>
            <person name="Woyke T."/>
            <person name="Pelin A."/>
            <person name="Henrissat B."/>
            <person name="Reynolds N.K."/>
            <person name="Benny G.L."/>
            <person name="Smith M.E."/>
            <person name="James T.Y."/>
            <person name="Grigoriev I.V."/>
        </authorList>
    </citation>
    <scope>NUCLEOTIDE SEQUENCE [LARGE SCALE GENOMIC DNA]</scope>
    <source>
        <strain evidence="6">RSA 468</strain>
    </source>
</reference>
<feature type="domain" description="RRM" evidence="4">
    <location>
        <begin position="884"/>
        <end position="962"/>
    </location>
</feature>
<dbReference type="SUPFAM" id="SSF48452">
    <property type="entry name" value="TPR-like"/>
    <property type="match status" value="1"/>
</dbReference>
<dbReference type="InterPro" id="IPR012677">
    <property type="entry name" value="Nucleotide-bd_a/b_plait_sf"/>
</dbReference>
<evidence type="ECO:0000313" key="5">
    <source>
        <dbReference type="EMBL" id="RKP40424.1"/>
    </source>
</evidence>
<feature type="region of interest" description="Disordered" evidence="3">
    <location>
        <begin position="1059"/>
        <end position="1086"/>
    </location>
</feature>
<dbReference type="Gene3D" id="3.30.70.330">
    <property type="match status" value="4"/>
</dbReference>
<evidence type="ECO:0000259" key="4">
    <source>
        <dbReference type="PROSITE" id="PS50102"/>
    </source>
</evidence>
<feature type="domain" description="RRM" evidence="4">
    <location>
        <begin position="704"/>
        <end position="783"/>
    </location>
</feature>
<dbReference type="PANTHER" id="PTHR48025">
    <property type="entry name" value="OS02G0815200 PROTEIN"/>
    <property type="match status" value="1"/>
</dbReference>
<dbReference type="CDD" id="cd00590">
    <property type="entry name" value="RRM_SF"/>
    <property type="match status" value="4"/>
</dbReference>
<dbReference type="EMBL" id="ML002210">
    <property type="protein sequence ID" value="RKP40424.1"/>
    <property type="molecule type" value="Genomic_DNA"/>
</dbReference>